<dbReference type="AlphaFoldDB" id="A0A7J7JMT6"/>
<keyword evidence="2" id="KW-1185">Reference proteome</keyword>
<protein>
    <submittedName>
        <fullName evidence="1">Uncharacterized protein</fullName>
    </submittedName>
</protein>
<name>A0A7J7JMT6_BUGNE</name>
<reference evidence="1" key="1">
    <citation type="submission" date="2020-06" db="EMBL/GenBank/DDBJ databases">
        <title>Draft genome of Bugula neritina, a colonial animal packing powerful symbionts and potential medicines.</title>
        <authorList>
            <person name="Rayko M."/>
        </authorList>
    </citation>
    <scope>NUCLEOTIDE SEQUENCE [LARGE SCALE GENOMIC DNA]</scope>
    <source>
        <strain evidence="1">Kwan_BN1</strain>
    </source>
</reference>
<accession>A0A7J7JMT6</accession>
<comment type="caution">
    <text evidence="1">The sequence shown here is derived from an EMBL/GenBank/DDBJ whole genome shotgun (WGS) entry which is preliminary data.</text>
</comment>
<dbReference type="EMBL" id="VXIV02002056">
    <property type="protein sequence ID" value="KAF6027649.1"/>
    <property type="molecule type" value="Genomic_DNA"/>
</dbReference>
<evidence type="ECO:0000313" key="1">
    <source>
        <dbReference type="EMBL" id="KAF6027649.1"/>
    </source>
</evidence>
<proteinExistence type="predicted"/>
<sequence length="71" mass="8112">MAFHAKKAKTSEGFRKILTHLKMDTIKPLAAIDTIYRIKQNIEKGTFHEVNRATSLTKLKTKLILKRFVGA</sequence>
<dbReference type="Proteomes" id="UP000593567">
    <property type="component" value="Unassembled WGS sequence"/>
</dbReference>
<gene>
    <name evidence="1" type="ORF">EB796_014051</name>
</gene>
<evidence type="ECO:0000313" key="2">
    <source>
        <dbReference type="Proteomes" id="UP000593567"/>
    </source>
</evidence>
<organism evidence="1 2">
    <name type="scientific">Bugula neritina</name>
    <name type="common">Brown bryozoan</name>
    <name type="synonym">Sertularia neritina</name>
    <dbReference type="NCBI Taxonomy" id="10212"/>
    <lineage>
        <taxon>Eukaryota</taxon>
        <taxon>Metazoa</taxon>
        <taxon>Spiralia</taxon>
        <taxon>Lophotrochozoa</taxon>
        <taxon>Bryozoa</taxon>
        <taxon>Gymnolaemata</taxon>
        <taxon>Cheilostomatida</taxon>
        <taxon>Flustrina</taxon>
        <taxon>Buguloidea</taxon>
        <taxon>Bugulidae</taxon>
        <taxon>Bugula</taxon>
    </lineage>
</organism>